<protein>
    <submittedName>
        <fullName evidence="1">Uncharacterized protein</fullName>
    </submittedName>
</protein>
<sequence>MARIRFQGQPSPSTTSPPSKSTSASQVELALWDTERLEDDCRLRPLSYPDMEVILKCVSIDSPDSLKNNPGSGRMEVPQFSLSVPISSLRGTKRTYATTRTRFRRGPR</sequence>
<evidence type="ECO:0000313" key="2">
    <source>
        <dbReference type="Proteomes" id="UP000821865"/>
    </source>
</evidence>
<dbReference type="Proteomes" id="UP000821865">
    <property type="component" value="Chromosome 1"/>
</dbReference>
<name>A0ACB8E174_DERSI</name>
<gene>
    <name evidence="1" type="ORF">HPB49_014458</name>
</gene>
<keyword evidence="2" id="KW-1185">Reference proteome</keyword>
<evidence type="ECO:0000313" key="1">
    <source>
        <dbReference type="EMBL" id="KAH7980278.1"/>
    </source>
</evidence>
<dbReference type="EMBL" id="CM023470">
    <property type="protein sequence ID" value="KAH7980278.1"/>
    <property type="molecule type" value="Genomic_DNA"/>
</dbReference>
<proteinExistence type="predicted"/>
<accession>A0ACB8E174</accession>
<organism evidence="1 2">
    <name type="scientific">Dermacentor silvarum</name>
    <name type="common">Tick</name>
    <dbReference type="NCBI Taxonomy" id="543639"/>
    <lineage>
        <taxon>Eukaryota</taxon>
        <taxon>Metazoa</taxon>
        <taxon>Ecdysozoa</taxon>
        <taxon>Arthropoda</taxon>
        <taxon>Chelicerata</taxon>
        <taxon>Arachnida</taxon>
        <taxon>Acari</taxon>
        <taxon>Parasitiformes</taxon>
        <taxon>Ixodida</taxon>
        <taxon>Ixodoidea</taxon>
        <taxon>Ixodidae</taxon>
        <taxon>Rhipicephalinae</taxon>
        <taxon>Dermacentor</taxon>
    </lineage>
</organism>
<reference evidence="1" key="1">
    <citation type="submission" date="2020-05" db="EMBL/GenBank/DDBJ databases">
        <title>Large-scale comparative analyses of tick genomes elucidate their genetic diversity and vector capacities.</title>
        <authorList>
            <person name="Jia N."/>
            <person name="Wang J."/>
            <person name="Shi W."/>
            <person name="Du L."/>
            <person name="Sun Y."/>
            <person name="Zhan W."/>
            <person name="Jiang J."/>
            <person name="Wang Q."/>
            <person name="Zhang B."/>
            <person name="Ji P."/>
            <person name="Sakyi L.B."/>
            <person name="Cui X."/>
            <person name="Yuan T."/>
            <person name="Jiang B."/>
            <person name="Yang W."/>
            <person name="Lam T.T.-Y."/>
            <person name="Chang Q."/>
            <person name="Ding S."/>
            <person name="Wang X."/>
            <person name="Zhu J."/>
            <person name="Ruan X."/>
            <person name="Zhao L."/>
            <person name="Wei J."/>
            <person name="Que T."/>
            <person name="Du C."/>
            <person name="Cheng J."/>
            <person name="Dai P."/>
            <person name="Han X."/>
            <person name="Huang E."/>
            <person name="Gao Y."/>
            <person name="Liu J."/>
            <person name="Shao H."/>
            <person name="Ye R."/>
            <person name="Li L."/>
            <person name="Wei W."/>
            <person name="Wang X."/>
            <person name="Wang C."/>
            <person name="Yang T."/>
            <person name="Huo Q."/>
            <person name="Li W."/>
            <person name="Guo W."/>
            <person name="Chen H."/>
            <person name="Zhou L."/>
            <person name="Ni X."/>
            <person name="Tian J."/>
            <person name="Zhou Y."/>
            <person name="Sheng Y."/>
            <person name="Liu T."/>
            <person name="Pan Y."/>
            <person name="Xia L."/>
            <person name="Li J."/>
            <person name="Zhao F."/>
            <person name="Cao W."/>
        </authorList>
    </citation>
    <scope>NUCLEOTIDE SEQUENCE</scope>
    <source>
        <strain evidence="1">Dsil-2018</strain>
    </source>
</reference>
<comment type="caution">
    <text evidence="1">The sequence shown here is derived from an EMBL/GenBank/DDBJ whole genome shotgun (WGS) entry which is preliminary data.</text>
</comment>